<keyword evidence="3" id="KW-1185">Reference proteome</keyword>
<keyword evidence="1" id="KW-1133">Transmembrane helix</keyword>
<protein>
    <recommendedName>
        <fullName evidence="4">MYXO-CTERM domain-containing protein</fullName>
    </recommendedName>
</protein>
<sequence>MDTVVLLAEEAHSSSEGFPAWAWGLSAFGILLLLLYIVLSFGRGRPHA</sequence>
<reference evidence="3" key="1">
    <citation type="submission" date="2016-10" db="EMBL/GenBank/DDBJ databases">
        <authorList>
            <person name="Varghese N."/>
            <person name="Submissions S."/>
        </authorList>
    </citation>
    <scope>NUCLEOTIDE SEQUENCE [LARGE SCALE GENOMIC DNA]</scope>
    <source>
        <strain evidence="3">DSM 45079</strain>
    </source>
</reference>
<evidence type="ECO:0000313" key="3">
    <source>
        <dbReference type="Proteomes" id="UP000182977"/>
    </source>
</evidence>
<evidence type="ECO:0008006" key="4">
    <source>
        <dbReference type="Google" id="ProtNLM"/>
    </source>
</evidence>
<evidence type="ECO:0000256" key="1">
    <source>
        <dbReference type="SAM" id="Phobius"/>
    </source>
</evidence>
<keyword evidence="1" id="KW-0812">Transmembrane</keyword>
<proteinExistence type="predicted"/>
<accession>A0A1H2JQV1</accession>
<organism evidence="2 3">
    <name type="scientific">Jiangella alkaliphila</name>
    <dbReference type="NCBI Taxonomy" id="419479"/>
    <lineage>
        <taxon>Bacteria</taxon>
        <taxon>Bacillati</taxon>
        <taxon>Actinomycetota</taxon>
        <taxon>Actinomycetes</taxon>
        <taxon>Jiangellales</taxon>
        <taxon>Jiangellaceae</taxon>
        <taxon>Jiangella</taxon>
    </lineage>
</organism>
<dbReference type="AlphaFoldDB" id="A0A1H2JQV1"/>
<gene>
    <name evidence="2" type="ORF">SAMN04488563_2951</name>
</gene>
<dbReference type="Proteomes" id="UP000182977">
    <property type="component" value="Chromosome I"/>
</dbReference>
<dbReference type="STRING" id="419479.SAMN04488563_2951"/>
<dbReference type="EMBL" id="LT629791">
    <property type="protein sequence ID" value="SDU58538.1"/>
    <property type="molecule type" value="Genomic_DNA"/>
</dbReference>
<keyword evidence="1" id="KW-0472">Membrane</keyword>
<dbReference type="RefSeq" id="WP_157524253.1">
    <property type="nucleotide sequence ID" value="NZ_KQ061221.1"/>
</dbReference>
<evidence type="ECO:0000313" key="2">
    <source>
        <dbReference type="EMBL" id="SDU58538.1"/>
    </source>
</evidence>
<feature type="transmembrane region" description="Helical" evidence="1">
    <location>
        <begin position="20"/>
        <end position="39"/>
    </location>
</feature>
<name>A0A1H2JQV1_9ACTN</name>